<sequence>MRILVPKNPIFVNKKILLCPEKPSVYSKICSFSSRPSSCDRILSTLTNPPDPSTSPFRVEMLFSTPSFKSSYISLPSPNLNSIIGSYQSSKSSPDFVRFLPSTMVNPLPATL</sequence>
<comment type="caution">
    <text evidence="1">The sequence shown here is derived from an EMBL/GenBank/DDBJ whole genome shotgun (WGS) entry which is preliminary data.</text>
</comment>
<protein>
    <submittedName>
        <fullName evidence="1">Uncharacterized protein</fullName>
    </submittedName>
</protein>
<evidence type="ECO:0000313" key="1">
    <source>
        <dbReference type="EMBL" id="GIY21670.1"/>
    </source>
</evidence>
<name>A0AAV4RJP4_9ARAC</name>
<proteinExistence type="predicted"/>
<accession>A0AAV4RJP4</accession>
<reference evidence="1 2" key="1">
    <citation type="submission" date="2021-06" db="EMBL/GenBank/DDBJ databases">
        <title>Caerostris darwini draft genome.</title>
        <authorList>
            <person name="Kono N."/>
            <person name="Arakawa K."/>
        </authorList>
    </citation>
    <scope>NUCLEOTIDE SEQUENCE [LARGE SCALE GENOMIC DNA]</scope>
</reference>
<organism evidence="1 2">
    <name type="scientific">Caerostris darwini</name>
    <dbReference type="NCBI Taxonomy" id="1538125"/>
    <lineage>
        <taxon>Eukaryota</taxon>
        <taxon>Metazoa</taxon>
        <taxon>Ecdysozoa</taxon>
        <taxon>Arthropoda</taxon>
        <taxon>Chelicerata</taxon>
        <taxon>Arachnida</taxon>
        <taxon>Araneae</taxon>
        <taxon>Araneomorphae</taxon>
        <taxon>Entelegynae</taxon>
        <taxon>Araneoidea</taxon>
        <taxon>Araneidae</taxon>
        <taxon>Caerostris</taxon>
    </lineage>
</organism>
<evidence type="ECO:0000313" key="2">
    <source>
        <dbReference type="Proteomes" id="UP001054837"/>
    </source>
</evidence>
<dbReference type="EMBL" id="BPLQ01006336">
    <property type="protein sequence ID" value="GIY21670.1"/>
    <property type="molecule type" value="Genomic_DNA"/>
</dbReference>
<dbReference type="Proteomes" id="UP001054837">
    <property type="component" value="Unassembled WGS sequence"/>
</dbReference>
<keyword evidence="2" id="KW-1185">Reference proteome</keyword>
<dbReference type="AlphaFoldDB" id="A0AAV4RJP4"/>
<gene>
    <name evidence="1" type="ORF">CDAR_124561</name>
</gene>